<protein>
    <submittedName>
        <fullName evidence="1">Uncharacterized protein</fullName>
    </submittedName>
</protein>
<sequence>MPNKLVTYLAREGREGTALEVLNFNFASSNKLRVRGISVSADSRLKAWSPNSDYLNDLSGSLGAEEIPYFYPGKSGPILPLWVSNPWPMRSRLGEPVEAEL</sequence>
<proteinExistence type="predicted"/>
<accession>A0A9P1H0M3</accession>
<comment type="caution">
    <text evidence="1">The sequence shown here is derived from an EMBL/GenBank/DDBJ whole genome shotgun (WGS) entry which is preliminary data.</text>
</comment>
<gene>
    <name evidence="1" type="ORF">PPNO1_LOCUS3476</name>
</gene>
<name>A0A9P1H0M3_9PEZI</name>
<dbReference type="AlphaFoldDB" id="A0A9P1H0M3"/>
<keyword evidence="2" id="KW-1185">Reference proteome</keyword>
<evidence type="ECO:0000313" key="2">
    <source>
        <dbReference type="Proteomes" id="UP000838763"/>
    </source>
</evidence>
<dbReference type="Proteomes" id="UP000838763">
    <property type="component" value="Unassembled WGS sequence"/>
</dbReference>
<dbReference type="EMBL" id="CALLCH030000009">
    <property type="protein sequence ID" value="CAI4213732.1"/>
    <property type="molecule type" value="Genomic_DNA"/>
</dbReference>
<reference evidence="1" key="1">
    <citation type="submission" date="2022-11" db="EMBL/GenBank/DDBJ databases">
        <authorList>
            <person name="Scott C."/>
            <person name="Bruce N."/>
        </authorList>
    </citation>
    <scope>NUCLEOTIDE SEQUENCE</scope>
</reference>
<organism evidence="1 2">
    <name type="scientific">Parascedosporium putredinis</name>
    <dbReference type="NCBI Taxonomy" id="1442378"/>
    <lineage>
        <taxon>Eukaryota</taxon>
        <taxon>Fungi</taxon>
        <taxon>Dikarya</taxon>
        <taxon>Ascomycota</taxon>
        <taxon>Pezizomycotina</taxon>
        <taxon>Sordariomycetes</taxon>
        <taxon>Hypocreomycetidae</taxon>
        <taxon>Microascales</taxon>
        <taxon>Microascaceae</taxon>
        <taxon>Parascedosporium</taxon>
    </lineage>
</organism>
<evidence type="ECO:0000313" key="1">
    <source>
        <dbReference type="EMBL" id="CAI4213732.1"/>
    </source>
</evidence>